<sequence>RPKPVTSINPDNQVFSGETVTLRCDIQDESVSSWQYSWYKDASHSPVSSVQVYRISGVEVTHTGKYTCRGAERGGSHSSHSSDAVTLTVSGPKSSVGTVGLVVGLGFLFITLLILMILLWSHKRKKGSANIYATVDEADTSGTGEAAAEISEATYTQIMKKKKLNRNNGRVFLTLQQ</sequence>
<dbReference type="FunFam" id="2.60.40.10:FF:001607">
    <property type="entry name" value="Leukocyte immune-type receptor TS32.15 L2.5a"/>
    <property type="match status" value="1"/>
</dbReference>
<evidence type="ECO:0000256" key="1">
    <source>
        <dbReference type="ARBA" id="ARBA00022729"/>
    </source>
</evidence>
<dbReference type="GO" id="GO:0007166">
    <property type="term" value="P:cell surface receptor signaling pathway"/>
    <property type="evidence" value="ECO:0007669"/>
    <property type="project" value="TreeGrafter"/>
</dbReference>
<dbReference type="InterPro" id="IPR003599">
    <property type="entry name" value="Ig_sub"/>
</dbReference>
<dbReference type="InterPro" id="IPR013783">
    <property type="entry name" value="Ig-like_fold"/>
</dbReference>
<dbReference type="AlphaFoldDB" id="A0AAE0PPL1"/>
<gene>
    <name evidence="5" type="ORF">QTP70_003724</name>
</gene>
<proteinExistence type="predicted"/>
<dbReference type="SUPFAM" id="SSF48726">
    <property type="entry name" value="Immunoglobulin"/>
    <property type="match status" value="1"/>
</dbReference>
<dbReference type="SMART" id="SM00409">
    <property type="entry name" value="IG"/>
    <property type="match status" value="1"/>
</dbReference>
<keyword evidence="6" id="KW-1185">Reference proteome</keyword>
<evidence type="ECO:0000313" key="6">
    <source>
        <dbReference type="Proteomes" id="UP001274896"/>
    </source>
</evidence>
<dbReference type="Pfam" id="PF13927">
    <property type="entry name" value="Ig_3"/>
    <property type="match status" value="1"/>
</dbReference>
<name>A0AAE0PPL1_9TELE</name>
<accession>A0AAE0PPL1</accession>
<evidence type="ECO:0000313" key="5">
    <source>
        <dbReference type="EMBL" id="KAK3505866.1"/>
    </source>
</evidence>
<dbReference type="InterPro" id="IPR036179">
    <property type="entry name" value="Ig-like_dom_sf"/>
</dbReference>
<evidence type="ECO:0000259" key="4">
    <source>
        <dbReference type="PROSITE" id="PS50835"/>
    </source>
</evidence>
<dbReference type="Gene3D" id="2.60.40.10">
    <property type="entry name" value="Immunoglobulins"/>
    <property type="match status" value="1"/>
</dbReference>
<keyword evidence="3" id="KW-1133">Transmembrane helix</keyword>
<feature type="non-terminal residue" evidence="5">
    <location>
        <position position="177"/>
    </location>
</feature>
<keyword evidence="3" id="KW-0812">Transmembrane</keyword>
<dbReference type="InterPro" id="IPR050488">
    <property type="entry name" value="Ig_Fc_receptor"/>
</dbReference>
<dbReference type="GO" id="GO:0006955">
    <property type="term" value="P:immune response"/>
    <property type="evidence" value="ECO:0007669"/>
    <property type="project" value="TreeGrafter"/>
</dbReference>
<feature type="domain" description="Ig-like" evidence="4">
    <location>
        <begin position="2"/>
        <end position="86"/>
    </location>
</feature>
<protein>
    <recommendedName>
        <fullName evidence="4">Ig-like domain-containing protein</fullName>
    </recommendedName>
</protein>
<dbReference type="PANTHER" id="PTHR11481:SF64">
    <property type="entry name" value="FC RECEPTOR-LIKE PROTEIN 4"/>
    <property type="match status" value="1"/>
</dbReference>
<evidence type="ECO:0000256" key="2">
    <source>
        <dbReference type="ARBA" id="ARBA00023157"/>
    </source>
</evidence>
<feature type="transmembrane region" description="Helical" evidence="3">
    <location>
        <begin position="99"/>
        <end position="120"/>
    </location>
</feature>
<dbReference type="InterPro" id="IPR007110">
    <property type="entry name" value="Ig-like_dom"/>
</dbReference>
<dbReference type="Proteomes" id="UP001274896">
    <property type="component" value="Unassembled WGS sequence"/>
</dbReference>
<keyword evidence="2" id="KW-1015">Disulfide bond</keyword>
<evidence type="ECO:0000256" key="3">
    <source>
        <dbReference type="SAM" id="Phobius"/>
    </source>
</evidence>
<keyword evidence="1" id="KW-0732">Signal</keyword>
<comment type="caution">
    <text evidence="5">The sequence shown here is derived from an EMBL/GenBank/DDBJ whole genome shotgun (WGS) entry which is preliminary data.</text>
</comment>
<reference evidence="5" key="1">
    <citation type="submission" date="2023-06" db="EMBL/GenBank/DDBJ databases">
        <title>Male Hemibagrus guttatus genome.</title>
        <authorList>
            <person name="Bian C."/>
        </authorList>
    </citation>
    <scope>NUCLEOTIDE SEQUENCE</scope>
    <source>
        <strain evidence="5">Male_cb2023</strain>
        <tissue evidence="5">Muscle</tissue>
    </source>
</reference>
<dbReference type="GO" id="GO:0009897">
    <property type="term" value="C:external side of plasma membrane"/>
    <property type="evidence" value="ECO:0007669"/>
    <property type="project" value="TreeGrafter"/>
</dbReference>
<dbReference type="PROSITE" id="PS50835">
    <property type="entry name" value="IG_LIKE"/>
    <property type="match status" value="1"/>
</dbReference>
<organism evidence="5 6">
    <name type="scientific">Hemibagrus guttatus</name>
    <dbReference type="NCBI Taxonomy" id="175788"/>
    <lineage>
        <taxon>Eukaryota</taxon>
        <taxon>Metazoa</taxon>
        <taxon>Chordata</taxon>
        <taxon>Craniata</taxon>
        <taxon>Vertebrata</taxon>
        <taxon>Euteleostomi</taxon>
        <taxon>Actinopterygii</taxon>
        <taxon>Neopterygii</taxon>
        <taxon>Teleostei</taxon>
        <taxon>Ostariophysi</taxon>
        <taxon>Siluriformes</taxon>
        <taxon>Bagridae</taxon>
        <taxon>Hemibagrus</taxon>
    </lineage>
</organism>
<keyword evidence="3" id="KW-0472">Membrane</keyword>
<dbReference type="GO" id="GO:0004888">
    <property type="term" value="F:transmembrane signaling receptor activity"/>
    <property type="evidence" value="ECO:0007669"/>
    <property type="project" value="TreeGrafter"/>
</dbReference>
<dbReference type="PANTHER" id="PTHR11481">
    <property type="entry name" value="IMMUNOGLOBULIN FC RECEPTOR"/>
    <property type="match status" value="1"/>
</dbReference>
<dbReference type="EMBL" id="JAUCMX010000459">
    <property type="protein sequence ID" value="KAK3505866.1"/>
    <property type="molecule type" value="Genomic_DNA"/>
</dbReference>